<dbReference type="Pfam" id="PF25885">
    <property type="entry name" value="HH_EMRA"/>
    <property type="match status" value="1"/>
</dbReference>
<keyword evidence="3" id="KW-1133">Transmembrane helix</keyword>
<evidence type="ECO:0000256" key="3">
    <source>
        <dbReference type="SAM" id="Phobius"/>
    </source>
</evidence>
<sequence length="398" mass="43468">MNQSTQLNQPPTPDTIENKKKSSFSFLAAPVILLLVITGAVWYFLQSNIERTEDAYVDGNIVQVTSQISGTVTSIAADNTDYVKAGVTLVTLNPVDQEVRFERARTELAKATRMARTQYSQVQQLQAEVAQRQNDVQKARNDLARRSGLAASGAVSREEISHAGNVFKNAQDALNASKQSLQQRLAMVDGTQLRTHPDVLAAAANLRDAYIARARTAIPSPVEGTIAKRSVQLGQRINPGVSLMSVIPLNQLWVNANFKESQLEHLRIGQPVELTTDVYGSSVVYHGRIIGLDAGTGSAFSLLPAQNATGNWIKVTQRVPVRIALDPQEISRQPLRIGLSMHVSVDIENRNGKTVRADAAPEFIYKTDVYNKELQDADAIVEAVIHENEGQPQTAAAQ</sequence>
<evidence type="ECO:0000256" key="2">
    <source>
        <dbReference type="SAM" id="Coils"/>
    </source>
</evidence>
<reference evidence="6 7" key="1">
    <citation type="submission" date="2024-10" db="EMBL/GenBank/DDBJ databases">
        <authorList>
            <person name="Lu C.-H."/>
        </authorList>
    </citation>
    <scope>NUCLEOTIDE SEQUENCE [LARGE SCALE GENOMIC DNA]</scope>
    <source>
        <strain evidence="6 7">22ZTDG03-2</strain>
    </source>
</reference>
<dbReference type="Gene3D" id="2.40.30.170">
    <property type="match status" value="1"/>
</dbReference>
<feature type="coiled-coil region" evidence="2">
    <location>
        <begin position="108"/>
        <end position="142"/>
    </location>
</feature>
<evidence type="ECO:0000313" key="7">
    <source>
        <dbReference type="Proteomes" id="UP001617689"/>
    </source>
</evidence>
<organism evidence="6 7">
    <name type="scientific">Pectobacterium actinidiae</name>
    <dbReference type="NCBI Taxonomy" id="1507808"/>
    <lineage>
        <taxon>Bacteria</taxon>
        <taxon>Pseudomonadati</taxon>
        <taxon>Pseudomonadota</taxon>
        <taxon>Gammaproteobacteria</taxon>
        <taxon>Enterobacterales</taxon>
        <taxon>Pectobacteriaceae</taxon>
        <taxon>Pectobacterium</taxon>
    </lineage>
</organism>
<dbReference type="Pfam" id="PF25963">
    <property type="entry name" value="Beta-barrel_AAEA"/>
    <property type="match status" value="1"/>
</dbReference>
<proteinExistence type="predicted"/>
<accession>A0ABW8GGE4</accession>
<evidence type="ECO:0000313" key="6">
    <source>
        <dbReference type="EMBL" id="MFJ5431602.1"/>
    </source>
</evidence>
<keyword evidence="7" id="KW-1185">Reference proteome</keyword>
<dbReference type="PANTHER" id="PTHR30386:SF19">
    <property type="entry name" value="MULTIDRUG EXPORT PROTEIN EMRA-RELATED"/>
    <property type="match status" value="1"/>
</dbReference>
<keyword evidence="3" id="KW-0472">Membrane</keyword>
<dbReference type="Proteomes" id="UP001617689">
    <property type="component" value="Unassembled WGS sequence"/>
</dbReference>
<dbReference type="Gene3D" id="2.40.50.100">
    <property type="match status" value="1"/>
</dbReference>
<protein>
    <submittedName>
        <fullName evidence="6">Efflux RND transporter periplasmic adaptor subunit</fullName>
    </submittedName>
</protein>
<feature type="domain" description="Multidrug export protein EmrA/FarA alpha-helical hairpin" evidence="4">
    <location>
        <begin position="96"/>
        <end position="216"/>
    </location>
</feature>
<feature type="domain" description="p-hydroxybenzoic acid efflux pump subunit AaeA-like beta-barrel" evidence="5">
    <location>
        <begin position="252"/>
        <end position="331"/>
    </location>
</feature>
<feature type="transmembrane region" description="Helical" evidence="3">
    <location>
        <begin position="24"/>
        <end position="45"/>
    </location>
</feature>
<dbReference type="InterPro" id="IPR058633">
    <property type="entry name" value="EmrA/FarA_HH"/>
</dbReference>
<dbReference type="EMBL" id="JBIXLL010000015">
    <property type="protein sequence ID" value="MFJ5431602.1"/>
    <property type="molecule type" value="Genomic_DNA"/>
</dbReference>
<dbReference type="SUPFAM" id="SSF111369">
    <property type="entry name" value="HlyD-like secretion proteins"/>
    <property type="match status" value="1"/>
</dbReference>
<dbReference type="PANTHER" id="PTHR30386">
    <property type="entry name" value="MEMBRANE FUSION SUBUNIT OF EMRAB-TOLC MULTIDRUG EFFLUX PUMP"/>
    <property type="match status" value="1"/>
</dbReference>
<evidence type="ECO:0000259" key="4">
    <source>
        <dbReference type="Pfam" id="PF25885"/>
    </source>
</evidence>
<keyword evidence="3" id="KW-0812">Transmembrane</keyword>
<evidence type="ECO:0000259" key="5">
    <source>
        <dbReference type="Pfam" id="PF25963"/>
    </source>
</evidence>
<name>A0ABW8GGE4_9GAMM</name>
<dbReference type="InterPro" id="IPR058634">
    <property type="entry name" value="AaeA-lik-b-barrel"/>
</dbReference>
<comment type="subcellular location">
    <subcellularLocation>
        <location evidence="1">Cell envelope</location>
    </subcellularLocation>
</comment>
<gene>
    <name evidence="6" type="ORF">ACIPUP_20920</name>
</gene>
<evidence type="ECO:0000256" key="1">
    <source>
        <dbReference type="ARBA" id="ARBA00004196"/>
    </source>
</evidence>
<comment type="caution">
    <text evidence="6">The sequence shown here is derived from an EMBL/GenBank/DDBJ whole genome shotgun (WGS) entry which is preliminary data.</text>
</comment>
<dbReference type="RefSeq" id="WP_400398304.1">
    <property type="nucleotide sequence ID" value="NZ_JBIXLL010000015.1"/>
</dbReference>
<dbReference type="InterPro" id="IPR050739">
    <property type="entry name" value="MFP"/>
</dbReference>
<keyword evidence="2" id="KW-0175">Coiled coil</keyword>